<keyword evidence="1" id="KW-0812">Transmembrane</keyword>
<organism evidence="3 4">
    <name type="scientific">Zooshikella harenae</name>
    <dbReference type="NCBI Taxonomy" id="2827238"/>
    <lineage>
        <taxon>Bacteria</taxon>
        <taxon>Pseudomonadati</taxon>
        <taxon>Pseudomonadota</taxon>
        <taxon>Gammaproteobacteria</taxon>
        <taxon>Oceanospirillales</taxon>
        <taxon>Zooshikellaceae</taxon>
        <taxon>Zooshikella</taxon>
    </lineage>
</organism>
<evidence type="ECO:0000313" key="4">
    <source>
        <dbReference type="Proteomes" id="UP000690515"/>
    </source>
</evidence>
<proteinExistence type="predicted"/>
<reference evidence="3 4" key="1">
    <citation type="submission" date="2021-04" db="EMBL/GenBank/DDBJ databases">
        <authorList>
            <person name="Pira H."/>
            <person name="Risdian C."/>
            <person name="Wink J."/>
        </authorList>
    </citation>
    <scope>NUCLEOTIDE SEQUENCE [LARGE SCALE GENOMIC DNA]</scope>
    <source>
        <strain evidence="3 4">WH53</strain>
    </source>
</reference>
<dbReference type="Pfam" id="PF21742">
    <property type="entry name" value="DUF6868"/>
    <property type="match status" value="1"/>
</dbReference>
<keyword evidence="4" id="KW-1185">Reference proteome</keyword>
<name>A0ABS5ZCW8_9GAMM</name>
<evidence type="ECO:0000259" key="2">
    <source>
        <dbReference type="Pfam" id="PF21742"/>
    </source>
</evidence>
<comment type="caution">
    <text evidence="3">The sequence shown here is derived from an EMBL/GenBank/DDBJ whole genome shotgun (WGS) entry which is preliminary data.</text>
</comment>
<keyword evidence="1" id="KW-1133">Transmembrane helix</keyword>
<sequence>MPNIAIVTSFLGWCSIINIGILLISTLSIIIMKERITALHNKLFGVKQTNLLSTYFQYLACYKLATIILNIVPYIALKIIV</sequence>
<feature type="transmembrane region" description="Helical" evidence="1">
    <location>
        <begin position="52"/>
        <end position="76"/>
    </location>
</feature>
<gene>
    <name evidence="3" type="ORF">KCG35_12190</name>
</gene>
<evidence type="ECO:0000313" key="3">
    <source>
        <dbReference type="EMBL" id="MBU2711820.1"/>
    </source>
</evidence>
<evidence type="ECO:0000256" key="1">
    <source>
        <dbReference type="SAM" id="Phobius"/>
    </source>
</evidence>
<accession>A0ABS5ZCW8</accession>
<feature type="transmembrane region" description="Helical" evidence="1">
    <location>
        <begin position="6"/>
        <end position="31"/>
    </location>
</feature>
<dbReference type="EMBL" id="JAGSOY010000025">
    <property type="protein sequence ID" value="MBU2711820.1"/>
    <property type="molecule type" value="Genomic_DNA"/>
</dbReference>
<dbReference type="Proteomes" id="UP000690515">
    <property type="component" value="Unassembled WGS sequence"/>
</dbReference>
<protein>
    <recommendedName>
        <fullName evidence="2">DUF6868 domain-containing protein</fullName>
    </recommendedName>
</protein>
<keyword evidence="1" id="KW-0472">Membrane</keyword>
<feature type="domain" description="DUF6868" evidence="2">
    <location>
        <begin position="4"/>
        <end position="80"/>
    </location>
</feature>
<dbReference type="InterPro" id="IPR049220">
    <property type="entry name" value="DUF6868"/>
</dbReference>